<dbReference type="PANTHER" id="PTHR13069:SF21">
    <property type="entry name" value="ALKYLATED DNA REPAIR PROTEIN ALKB HOMOLOG 8"/>
    <property type="match status" value="1"/>
</dbReference>
<dbReference type="GO" id="GO:0000049">
    <property type="term" value="F:tRNA binding"/>
    <property type="evidence" value="ECO:0007669"/>
    <property type="project" value="TreeGrafter"/>
</dbReference>
<evidence type="ECO:0000256" key="8">
    <source>
        <dbReference type="ARBA" id="ARBA00022679"/>
    </source>
</evidence>
<dbReference type="InterPro" id="IPR012677">
    <property type="entry name" value="Nucleotide-bd_a/b_plait_sf"/>
</dbReference>
<dbReference type="Gene3D" id="3.40.50.150">
    <property type="entry name" value="Vaccinia Virus protein VP39"/>
    <property type="match status" value="1"/>
</dbReference>
<evidence type="ECO:0000256" key="14">
    <source>
        <dbReference type="ARBA" id="ARBA00023242"/>
    </source>
</evidence>
<dbReference type="InterPro" id="IPR005123">
    <property type="entry name" value="Oxoglu/Fe-dep_dioxygenase_dom"/>
</dbReference>
<dbReference type="GO" id="GO:0005737">
    <property type="term" value="C:cytoplasm"/>
    <property type="evidence" value="ECO:0007669"/>
    <property type="project" value="UniProtKB-SubCell"/>
</dbReference>
<accession>A0A8J6H9M1</accession>
<dbReference type="SMART" id="SM00360">
    <property type="entry name" value="RRM"/>
    <property type="match status" value="1"/>
</dbReference>
<keyword evidence="9" id="KW-0949">S-adenosyl-L-methionine</keyword>
<dbReference type="GO" id="GO:0106335">
    <property type="term" value="F:tRNA (5-carboxymethyluridine(34)-5-O)-methyltransferase activity"/>
    <property type="evidence" value="ECO:0007669"/>
    <property type="project" value="UniProtKB-EC"/>
</dbReference>
<keyword evidence="24" id="KW-1185">Reference proteome</keyword>
<evidence type="ECO:0000256" key="5">
    <source>
        <dbReference type="ARBA" id="ARBA00012808"/>
    </source>
</evidence>
<evidence type="ECO:0000256" key="9">
    <source>
        <dbReference type="ARBA" id="ARBA00022691"/>
    </source>
</evidence>
<dbReference type="EC" id="2.1.1.229" evidence="5"/>
<evidence type="ECO:0000256" key="13">
    <source>
        <dbReference type="ARBA" id="ARBA00023004"/>
    </source>
</evidence>
<dbReference type="SUPFAM" id="SSF51197">
    <property type="entry name" value="Clavaminate synthase-like"/>
    <property type="match status" value="1"/>
</dbReference>
<dbReference type="Proteomes" id="UP000719412">
    <property type="component" value="Unassembled WGS sequence"/>
</dbReference>
<dbReference type="InterPro" id="IPR051422">
    <property type="entry name" value="AlkB_tRNA_MeTrf/Diox"/>
</dbReference>
<keyword evidence="6" id="KW-0963">Cytoplasm</keyword>
<comment type="subcellular location">
    <subcellularLocation>
        <location evidence="3">Cytoplasm</location>
    </subcellularLocation>
    <subcellularLocation>
        <location evidence="2">Nucleus</location>
    </subcellularLocation>
</comment>
<evidence type="ECO:0000256" key="19">
    <source>
        <dbReference type="ARBA" id="ARBA00049802"/>
    </source>
</evidence>
<evidence type="ECO:0000256" key="4">
    <source>
        <dbReference type="ARBA" id="ARBA00007879"/>
    </source>
</evidence>
<sequence length="453" mass="51407">MDSNKLRKKVDRKLRKHLHIINKETGVVCSEIPTLNLGICNAGQINGLTEEIIVEHFSEYGPLERIVLIPGKSCAFMRYKDIPSAVKAFDATNTQLKIAQDGKPIYLAYVETVPETSSEKIYDRLPPGLQIIENFITEEEEATLLSLCHFETSGGMKHRQVKHYGYEFRYDINNVDKNKPLPEKIPTECGFLWDRLSFNFRPDQLTINHYKPGQGIPSHVDTHSAFEDPILSLSLNAPVVMEFKKNETICVLLPRRSLAIISGESRYAWSHGIVPRKYDFYYTEDGCSSFKRDTRISFTFRKVLKGECNCSYKLNCDSQNKITIESALATKLENQHVHDVYEDIAGHFSETRHKPWPNVLNFVEKLRVGSVLVDVGCGNGKYFGHNSQIIELGTDRSLKLNELCKERGFEVFNGNCLSLPLKDNTADAVISIAVIHHLRRSPDIRVGQATGEE</sequence>
<dbReference type="EMBL" id="JABDTM020027359">
    <property type="protein sequence ID" value="KAH0810649.1"/>
    <property type="molecule type" value="Genomic_DNA"/>
</dbReference>
<evidence type="ECO:0000256" key="10">
    <source>
        <dbReference type="ARBA" id="ARBA00022723"/>
    </source>
</evidence>
<feature type="domain" description="RRM" evidence="21">
    <location>
        <begin position="35"/>
        <end position="112"/>
    </location>
</feature>
<keyword evidence="12 20" id="KW-0694">RNA-binding</keyword>
<dbReference type="InterPro" id="IPR029063">
    <property type="entry name" value="SAM-dependent_MTases_sf"/>
</dbReference>
<dbReference type="Pfam" id="PF00076">
    <property type="entry name" value="RRM_1"/>
    <property type="match status" value="1"/>
</dbReference>
<dbReference type="Gene3D" id="2.60.120.590">
    <property type="entry name" value="Alpha-ketoglutarate-dependent dioxygenase AlkB-like"/>
    <property type="match status" value="1"/>
</dbReference>
<dbReference type="InterPro" id="IPR000504">
    <property type="entry name" value="RRM_dom"/>
</dbReference>
<keyword evidence="8" id="KW-0808">Transferase</keyword>
<gene>
    <name evidence="23" type="ORF">GEV33_012138</name>
</gene>
<dbReference type="GO" id="GO:0002098">
    <property type="term" value="P:tRNA wobble uridine modification"/>
    <property type="evidence" value="ECO:0007669"/>
    <property type="project" value="TreeGrafter"/>
</dbReference>
<evidence type="ECO:0000259" key="21">
    <source>
        <dbReference type="PROSITE" id="PS50102"/>
    </source>
</evidence>
<keyword evidence="10" id="KW-0479">Metal-binding</keyword>
<comment type="catalytic activity">
    <reaction evidence="16">
        <text>5-(carboxymethyl)uridine(34) in tRNA + S-adenosyl-L-methionine = 5-(2-methoxy-2-oxoethyl)uridine(34) in tRNA + S-adenosyl-L-homocysteine</text>
        <dbReference type="Rhea" id="RHEA:43208"/>
        <dbReference type="Rhea" id="RHEA-COMP:10407"/>
        <dbReference type="Rhea" id="RHEA-COMP:10408"/>
        <dbReference type="ChEBI" id="CHEBI:57856"/>
        <dbReference type="ChEBI" id="CHEBI:59789"/>
        <dbReference type="ChEBI" id="CHEBI:74851"/>
        <dbReference type="ChEBI" id="CHEBI:74882"/>
        <dbReference type="EC" id="2.1.1.229"/>
    </reaction>
</comment>
<evidence type="ECO:0000256" key="11">
    <source>
        <dbReference type="ARBA" id="ARBA00022833"/>
    </source>
</evidence>
<dbReference type="SUPFAM" id="SSF53335">
    <property type="entry name" value="S-adenosyl-L-methionine-dependent methyltransferases"/>
    <property type="match status" value="1"/>
</dbReference>
<evidence type="ECO:0000256" key="17">
    <source>
        <dbReference type="ARBA" id="ARBA00045506"/>
    </source>
</evidence>
<evidence type="ECO:0000256" key="6">
    <source>
        <dbReference type="ARBA" id="ARBA00022490"/>
    </source>
</evidence>
<name>A0A8J6H9M1_TENMO</name>
<evidence type="ECO:0000313" key="23">
    <source>
        <dbReference type="EMBL" id="KAH0810649.1"/>
    </source>
</evidence>
<proteinExistence type="inferred from homology"/>
<comment type="function">
    <text evidence="17">Catalyzes the methylation of 5-carboxymethyl uridine to 5-methylcarboxymethyl uridine at the wobble position of the anticodon loop in tRNA via its methyltransferase domain. Catalyzes the last step in the formation of 5-methylcarboxymethyl uridine at the wobble position of the anticodon loop in target tRNA. Has a preference for tRNA(Arg) and tRNA(Glu), and does not bind tRNA(Lys). Binds tRNA and catalyzes the iron and alpha-ketoglutarate dependent hydroxylation of 5-methylcarboxymethyl uridine at the wobble position of the anticodon loop in tRNA via its dioxygenase domain, giving rise to 5-(S)-methoxycarbonylhydroxymethyluridine; has a preference for tRNA(Gly). Required for normal survival after DNA damage. May inhibit apoptosis and promote cell survival and angiogenesis.</text>
</comment>
<dbReference type="GO" id="GO:0046872">
    <property type="term" value="F:metal ion binding"/>
    <property type="evidence" value="ECO:0007669"/>
    <property type="project" value="UniProtKB-KW"/>
</dbReference>
<feature type="domain" description="Fe2OG dioxygenase" evidence="22">
    <location>
        <begin position="201"/>
        <end position="304"/>
    </location>
</feature>
<keyword evidence="13" id="KW-0408">Iron</keyword>
<dbReference type="InterPro" id="IPR013216">
    <property type="entry name" value="Methyltransf_11"/>
</dbReference>
<reference evidence="23" key="2">
    <citation type="submission" date="2021-08" db="EMBL/GenBank/DDBJ databases">
        <authorList>
            <person name="Eriksson T."/>
        </authorList>
    </citation>
    <scope>NUCLEOTIDE SEQUENCE</scope>
    <source>
        <strain evidence="23">Stoneville</strain>
        <tissue evidence="23">Whole head</tissue>
    </source>
</reference>
<protein>
    <recommendedName>
        <fullName evidence="5">tRNA (carboxymethyluridine(34)-5-O)-methyltransferase</fullName>
        <ecNumber evidence="5">2.1.1.229</ecNumber>
    </recommendedName>
    <alternativeName>
        <fullName evidence="18">Alkylated DNA repair protein alkB homolog 8</fullName>
    </alternativeName>
    <alternativeName>
        <fullName evidence="19">S-adenosyl-L-methionine-dependent tRNA methyltransferase ALKBH8</fullName>
    </alternativeName>
</protein>
<dbReference type="PROSITE" id="PS50102">
    <property type="entry name" value="RRM"/>
    <property type="match status" value="1"/>
</dbReference>
<dbReference type="AlphaFoldDB" id="A0A8J6H9M1"/>
<dbReference type="Pfam" id="PF13532">
    <property type="entry name" value="2OG-FeII_Oxy_2"/>
    <property type="match status" value="1"/>
</dbReference>
<evidence type="ECO:0000256" key="7">
    <source>
        <dbReference type="ARBA" id="ARBA00022603"/>
    </source>
</evidence>
<evidence type="ECO:0000256" key="1">
    <source>
        <dbReference type="ARBA" id="ARBA00001954"/>
    </source>
</evidence>
<evidence type="ECO:0000256" key="15">
    <source>
        <dbReference type="ARBA" id="ARBA00023268"/>
    </source>
</evidence>
<reference evidence="23" key="1">
    <citation type="journal article" date="2020" name="J Insects Food Feed">
        <title>The yellow mealworm (Tenebrio molitor) genome: a resource for the emerging insects as food and feed industry.</title>
        <authorList>
            <person name="Eriksson T."/>
            <person name="Andere A."/>
            <person name="Kelstrup H."/>
            <person name="Emery V."/>
            <person name="Picard C."/>
        </authorList>
    </citation>
    <scope>NUCLEOTIDE SEQUENCE</scope>
    <source>
        <strain evidence="23">Stoneville</strain>
        <tissue evidence="23">Whole head</tissue>
    </source>
</reference>
<evidence type="ECO:0000256" key="12">
    <source>
        <dbReference type="ARBA" id="ARBA00022884"/>
    </source>
</evidence>
<comment type="caution">
    <text evidence="23">The sequence shown here is derived from an EMBL/GenBank/DDBJ whole genome shotgun (WGS) entry which is preliminary data.</text>
</comment>
<dbReference type="GO" id="GO:0005634">
    <property type="term" value="C:nucleus"/>
    <property type="evidence" value="ECO:0007669"/>
    <property type="project" value="UniProtKB-SubCell"/>
</dbReference>
<keyword evidence="14" id="KW-0539">Nucleus</keyword>
<dbReference type="InterPro" id="IPR027450">
    <property type="entry name" value="AlkB-like"/>
</dbReference>
<dbReference type="GO" id="GO:0030488">
    <property type="term" value="P:tRNA methylation"/>
    <property type="evidence" value="ECO:0007669"/>
    <property type="project" value="TreeGrafter"/>
</dbReference>
<comment type="cofactor">
    <cofactor evidence="1">
        <name>Fe(2+)</name>
        <dbReference type="ChEBI" id="CHEBI:29033"/>
    </cofactor>
</comment>
<dbReference type="CDD" id="cd12431">
    <property type="entry name" value="RRM_ALKBH8"/>
    <property type="match status" value="1"/>
</dbReference>
<dbReference type="GO" id="GO:0008757">
    <property type="term" value="F:S-adenosylmethionine-dependent methyltransferase activity"/>
    <property type="evidence" value="ECO:0007669"/>
    <property type="project" value="InterPro"/>
</dbReference>
<dbReference type="PROSITE" id="PS51471">
    <property type="entry name" value="FE2OG_OXY"/>
    <property type="match status" value="1"/>
</dbReference>
<keyword evidence="15" id="KW-0511">Multifunctional enzyme</keyword>
<dbReference type="Pfam" id="PF08241">
    <property type="entry name" value="Methyltransf_11"/>
    <property type="match status" value="1"/>
</dbReference>
<evidence type="ECO:0000256" key="18">
    <source>
        <dbReference type="ARBA" id="ARBA00049786"/>
    </source>
</evidence>
<dbReference type="InterPro" id="IPR037151">
    <property type="entry name" value="AlkB-like_sf"/>
</dbReference>
<evidence type="ECO:0000256" key="16">
    <source>
        <dbReference type="ARBA" id="ARBA00034996"/>
    </source>
</evidence>
<dbReference type="InterPro" id="IPR035979">
    <property type="entry name" value="RBD_domain_sf"/>
</dbReference>
<dbReference type="InterPro" id="IPR034256">
    <property type="entry name" value="ALKBH8_RRM"/>
</dbReference>
<evidence type="ECO:0000256" key="3">
    <source>
        <dbReference type="ARBA" id="ARBA00004496"/>
    </source>
</evidence>
<evidence type="ECO:0000256" key="20">
    <source>
        <dbReference type="PROSITE-ProRule" id="PRU00176"/>
    </source>
</evidence>
<keyword evidence="11" id="KW-0862">Zinc</keyword>
<comment type="similarity">
    <text evidence="4">Belongs to the alkB family.</text>
</comment>
<evidence type="ECO:0000259" key="22">
    <source>
        <dbReference type="PROSITE" id="PS51471"/>
    </source>
</evidence>
<dbReference type="Gene3D" id="3.30.70.330">
    <property type="match status" value="1"/>
</dbReference>
<organism evidence="23 24">
    <name type="scientific">Tenebrio molitor</name>
    <name type="common">Yellow mealworm beetle</name>
    <dbReference type="NCBI Taxonomy" id="7067"/>
    <lineage>
        <taxon>Eukaryota</taxon>
        <taxon>Metazoa</taxon>
        <taxon>Ecdysozoa</taxon>
        <taxon>Arthropoda</taxon>
        <taxon>Hexapoda</taxon>
        <taxon>Insecta</taxon>
        <taxon>Pterygota</taxon>
        <taxon>Neoptera</taxon>
        <taxon>Endopterygota</taxon>
        <taxon>Coleoptera</taxon>
        <taxon>Polyphaga</taxon>
        <taxon>Cucujiformia</taxon>
        <taxon>Tenebrionidae</taxon>
        <taxon>Tenebrio</taxon>
    </lineage>
</organism>
<evidence type="ECO:0000256" key="2">
    <source>
        <dbReference type="ARBA" id="ARBA00004123"/>
    </source>
</evidence>
<keyword evidence="7" id="KW-0489">Methyltransferase</keyword>
<dbReference type="SUPFAM" id="SSF54928">
    <property type="entry name" value="RNA-binding domain, RBD"/>
    <property type="match status" value="1"/>
</dbReference>
<dbReference type="PANTHER" id="PTHR13069">
    <property type="entry name" value="ALKYLATED DNA REPAIR PROTEIN ALKB HOMOLOG 8"/>
    <property type="match status" value="1"/>
</dbReference>
<evidence type="ECO:0000313" key="24">
    <source>
        <dbReference type="Proteomes" id="UP000719412"/>
    </source>
</evidence>